<protein>
    <submittedName>
        <fullName evidence="7">E3 ubiquitin-protein ligase TRIM71</fullName>
    </submittedName>
</protein>
<dbReference type="EMBL" id="LSMT01000103">
    <property type="protein sequence ID" value="PFX27459.1"/>
    <property type="molecule type" value="Genomic_DNA"/>
</dbReference>
<evidence type="ECO:0000256" key="5">
    <source>
        <dbReference type="PROSITE-ProRule" id="PRU00087"/>
    </source>
</evidence>
<feature type="repeat" description="NHL" evidence="6">
    <location>
        <begin position="351"/>
        <end position="394"/>
    </location>
</feature>
<dbReference type="InterPro" id="IPR011042">
    <property type="entry name" value="6-blade_b-propeller_TolB-like"/>
</dbReference>
<name>A0A2B4SED8_STYPI</name>
<gene>
    <name evidence="7" type="primary">TRIM71</name>
    <name evidence="7" type="ORF">AWC38_SpisGene7837</name>
</gene>
<dbReference type="PANTHER" id="PTHR24104:SF57">
    <property type="entry name" value="BEE-MILK PROTEIN"/>
    <property type="match status" value="1"/>
</dbReference>
<evidence type="ECO:0000313" key="8">
    <source>
        <dbReference type="Proteomes" id="UP000225706"/>
    </source>
</evidence>
<accession>A0A2B4SED8</accession>
<dbReference type="InterPro" id="IPR017868">
    <property type="entry name" value="Filamin/ABP280_repeat-like"/>
</dbReference>
<dbReference type="Gene3D" id="2.120.10.30">
    <property type="entry name" value="TolB, C-terminal domain"/>
    <property type="match status" value="2"/>
</dbReference>
<dbReference type="Pfam" id="PF01436">
    <property type="entry name" value="NHL"/>
    <property type="match status" value="1"/>
</dbReference>
<dbReference type="InterPro" id="IPR001298">
    <property type="entry name" value="Filamin/ABP280_rpt"/>
</dbReference>
<reference evidence="8" key="1">
    <citation type="journal article" date="2017" name="bioRxiv">
        <title>Comparative analysis of the genomes of Stylophora pistillata and Acropora digitifera provides evidence for extensive differences between species of corals.</title>
        <authorList>
            <person name="Voolstra C.R."/>
            <person name="Li Y."/>
            <person name="Liew Y.J."/>
            <person name="Baumgarten S."/>
            <person name="Zoccola D."/>
            <person name="Flot J.-F."/>
            <person name="Tambutte S."/>
            <person name="Allemand D."/>
            <person name="Aranda M."/>
        </authorList>
    </citation>
    <scope>NUCLEOTIDE SEQUENCE [LARGE SCALE GENOMIC DNA]</scope>
</reference>
<evidence type="ECO:0000256" key="3">
    <source>
        <dbReference type="ARBA" id="ARBA00022771"/>
    </source>
</evidence>
<proteinExistence type="predicted"/>
<dbReference type="InterPro" id="IPR050952">
    <property type="entry name" value="TRIM-NHL_E3_ligases"/>
</dbReference>
<dbReference type="PROSITE" id="PS50194">
    <property type="entry name" value="FILAMIN_REPEAT"/>
    <property type="match status" value="1"/>
</dbReference>
<evidence type="ECO:0000256" key="2">
    <source>
        <dbReference type="ARBA" id="ARBA00022737"/>
    </source>
</evidence>
<evidence type="ECO:0000313" key="7">
    <source>
        <dbReference type="EMBL" id="PFX27459.1"/>
    </source>
</evidence>
<keyword evidence="2" id="KW-0677">Repeat</keyword>
<dbReference type="SMART" id="SM00557">
    <property type="entry name" value="IG_FLMN"/>
    <property type="match status" value="1"/>
</dbReference>
<feature type="repeat" description="Filamin" evidence="5">
    <location>
        <begin position="108"/>
        <end position="157"/>
    </location>
</feature>
<dbReference type="SUPFAM" id="SSF101898">
    <property type="entry name" value="NHL repeat"/>
    <property type="match status" value="1"/>
</dbReference>
<keyword evidence="3" id="KW-0863">Zinc-finger</keyword>
<organism evidence="7 8">
    <name type="scientific">Stylophora pistillata</name>
    <name type="common">Smooth cauliflower coral</name>
    <dbReference type="NCBI Taxonomy" id="50429"/>
    <lineage>
        <taxon>Eukaryota</taxon>
        <taxon>Metazoa</taxon>
        <taxon>Cnidaria</taxon>
        <taxon>Anthozoa</taxon>
        <taxon>Hexacorallia</taxon>
        <taxon>Scleractinia</taxon>
        <taxon>Astrocoeniina</taxon>
        <taxon>Pocilloporidae</taxon>
        <taxon>Stylophora</taxon>
    </lineage>
</organism>
<dbReference type="Gene3D" id="2.60.40.10">
    <property type="entry name" value="Immunoglobulins"/>
    <property type="match status" value="1"/>
</dbReference>
<evidence type="ECO:0000256" key="4">
    <source>
        <dbReference type="ARBA" id="ARBA00022833"/>
    </source>
</evidence>
<dbReference type="Pfam" id="PF00630">
    <property type="entry name" value="Filamin"/>
    <property type="match status" value="1"/>
</dbReference>
<dbReference type="InterPro" id="IPR014756">
    <property type="entry name" value="Ig_E-set"/>
</dbReference>
<evidence type="ECO:0000256" key="6">
    <source>
        <dbReference type="PROSITE-ProRule" id="PRU00504"/>
    </source>
</evidence>
<sequence>MVQKSSSWDIMQNKQNLKQRFEELRGIQAAQHHQTSFIKFYPTPVVNFNLGDIATKDMADASQSTLEELNQTLQAGVEAKFILFPKTPDGEISYQLDLKQKTEVTIEPTRDVIQITVCETKNGTLEVSFIPQIPGSYNIEAKINGDTLANCPFTVEVKERELTVGSELDLKLLEGDRIGILWGIAVNTTRKIVVTDFDKDCVYIFDKEGKCLRKLGSKGNNAVIFNGPIGVTSFSDDEILIADTANCRMQQVNIQTGTIVKAFGKFGVGKGEFSAPWDVFLDEESRIVLTEFGANRIQVMSHEWETISIFGNSGPEKLNRPMSCVSCQKMFFVWDTDNHCIKIFHQTGTFLHKFGKKGNQDGQLNKPYALLIDSSNNLLVCDTINNRVQQFSLDGRFTGKSITHIQSPRGIAATPDGRILVTTPKKVFVLK</sequence>
<dbReference type="GO" id="GO:0005737">
    <property type="term" value="C:cytoplasm"/>
    <property type="evidence" value="ECO:0007669"/>
    <property type="project" value="UniProtKB-SubCell"/>
</dbReference>
<dbReference type="InterPro" id="IPR001258">
    <property type="entry name" value="NHL_repeat"/>
</dbReference>
<feature type="repeat" description="NHL" evidence="6">
    <location>
        <begin position="263"/>
        <end position="303"/>
    </location>
</feature>
<comment type="caution">
    <text evidence="7">The sequence shown here is derived from an EMBL/GenBank/DDBJ whole genome shotgun (WGS) entry which is preliminary data.</text>
</comment>
<dbReference type="GO" id="GO:0043161">
    <property type="term" value="P:proteasome-mediated ubiquitin-dependent protein catabolic process"/>
    <property type="evidence" value="ECO:0007669"/>
    <property type="project" value="TreeGrafter"/>
</dbReference>
<dbReference type="InterPro" id="IPR013783">
    <property type="entry name" value="Ig-like_fold"/>
</dbReference>
<dbReference type="SUPFAM" id="SSF81296">
    <property type="entry name" value="E set domains"/>
    <property type="match status" value="1"/>
</dbReference>
<feature type="repeat" description="NHL" evidence="6">
    <location>
        <begin position="182"/>
        <end position="208"/>
    </location>
</feature>
<keyword evidence="8" id="KW-1185">Reference proteome</keyword>
<dbReference type="Proteomes" id="UP000225706">
    <property type="component" value="Unassembled WGS sequence"/>
</dbReference>
<dbReference type="PROSITE" id="PS51125">
    <property type="entry name" value="NHL"/>
    <property type="match status" value="3"/>
</dbReference>
<keyword evidence="1" id="KW-0479">Metal-binding</keyword>
<dbReference type="CDD" id="cd05819">
    <property type="entry name" value="NHL"/>
    <property type="match status" value="1"/>
</dbReference>
<dbReference type="AlphaFoldDB" id="A0A2B4SED8"/>
<dbReference type="PANTHER" id="PTHR24104">
    <property type="entry name" value="E3 UBIQUITIN-PROTEIN LIGASE NHLRC1-RELATED"/>
    <property type="match status" value="1"/>
</dbReference>
<dbReference type="OrthoDB" id="654191at2759"/>
<evidence type="ECO:0000256" key="1">
    <source>
        <dbReference type="ARBA" id="ARBA00022723"/>
    </source>
</evidence>
<dbReference type="GO" id="GO:0008270">
    <property type="term" value="F:zinc ion binding"/>
    <property type="evidence" value="ECO:0007669"/>
    <property type="project" value="UniProtKB-KW"/>
</dbReference>
<dbReference type="GO" id="GO:0061630">
    <property type="term" value="F:ubiquitin protein ligase activity"/>
    <property type="evidence" value="ECO:0007669"/>
    <property type="project" value="TreeGrafter"/>
</dbReference>
<keyword evidence="4" id="KW-0862">Zinc</keyword>
<dbReference type="GO" id="GO:0000209">
    <property type="term" value="P:protein polyubiquitination"/>
    <property type="evidence" value="ECO:0007669"/>
    <property type="project" value="TreeGrafter"/>
</dbReference>